<dbReference type="Pfam" id="PF00005">
    <property type="entry name" value="ABC_tran"/>
    <property type="match status" value="2"/>
</dbReference>
<proteinExistence type="inferred from homology"/>
<evidence type="ECO:0000313" key="8">
    <source>
        <dbReference type="Proteomes" id="UP001138672"/>
    </source>
</evidence>
<dbReference type="Proteomes" id="UP001231587">
    <property type="component" value="Unassembled WGS sequence"/>
</dbReference>
<dbReference type="NCBIfam" id="NF007739">
    <property type="entry name" value="PRK10419.1"/>
    <property type="match status" value="2"/>
</dbReference>
<dbReference type="GO" id="GO:0005524">
    <property type="term" value="F:ATP binding"/>
    <property type="evidence" value="ECO:0007669"/>
    <property type="project" value="UniProtKB-KW"/>
</dbReference>
<dbReference type="NCBIfam" id="NF008453">
    <property type="entry name" value="PRK11308.1"/>
    <property type="match status" value="2"/>
</dbReference>
<dbReference type="Gene3D" id="3.40.50.300">
    <property type="entry name" value="P-loop containing nucleotide triphosphate hydrolases"/>
    <property type="match status" value="2"/>
</dbReference>
<feature type="domain" description="ABC transporter" evidence="5">
    <location>
        <begin position="301"/>
        <end position="551"/>
    </location>
</feature>
<dbReference type="EMBL" id="JAGGJQ010000001">
    <property type="protein sequence ID" value="MBP1838532.1"/>
    <property type="molecule type" value="Genomic_DNA"/>
</dbReference>
<organism evidence="6 8">
    <name type="scientific">Formosa algae</name>
    <dbReference type="NCBI Taxonomy" id="225843"/>
    <lineage>
        <taxon>Bacteria</taxon>
        <taxon>Pseudomonadati</taxon>
        <taxon>Bacteroidota</taxon>
        <taxon>Flavobacteriia</taxon>
        <taxon>Flavobacteriales</taxon>
        <taxon>Flavobacteriaceae</taxon>
        <taxon>Formosa</taxon>
    </lineage>
</organism>
<comment type="caution">
    <text evidence="6">The sequence shown here is derived from an EMBL/GenBank/DDBJ whole genome shotgun (WGS) entry which is preliminary data.</text>
</comment>
<feature type="domain" description="ABC transporter" evidence="5">
    <location>
        <begin position="7"/>
        <end position="253"/>
    </location>
</feature>
<accession>A0A9X1CA60</accession>
<dbReference type="InterPro" id="IPR027417">
    <property type="entry name" value="P-loop_NTPase"/>
</dbReference>
<dbReference type="PROSITE" id="PS00211">
    <property type="entry name" value="ABC_TRANSPORTER_1"/>
    <property type="match status" value="2"/>
</dbReference>
<dbReference type="GO" id="GO:0015833">
    <property type="term" value="P:peptide transport"/>
    <property type="evidence" value="ECO:0007669"/>
    <property type="project" value="InterPro"/>
</dbReference>
<evidence type="ECO:0000313" key="7">
    <source>
        <dbReference type="EMBL" id="MDQ0335032.1"/>
    </source>
</evidence>
<dbReference type="InterPro" id="IPR003593">
    <property type="entry name" value="AAA+_ATPase"/>
</dbReference>
<dbReference type="InterPro" id="IPR017871">
    <property type="entry name" value="ABC_transporter-like_CS"/>
</dbReference>
<sequence length="558" mass="62438">MTEAPLLQIKNLAISFNGNEVIHNISYHLNANEILGIVGESGSGKSVSSLAILGLLPKKISAVSGTIHFKDIDLTQINQNQFQHIRGNKIAMIFQEPMSSLNPSMRCGIQVEEILNQHTGLSAIEVKQRVLELFDQVKLPEPERVYKSYPHEISGGQKQRVMIAMAIACEPDILIADEPTTALDVTVQKEIIVLLKELQDKTHMSIIFITHDLALISEIAERVIVMYKGDIVEQGTATSIFNMPQHNYTKALINSRPSLQVRLKTLPTIQDYLNNAFTETIVTSEDRAKHHQALYNQSPLLEVINLEKEYISNSGWFGKSQPFKAVNNVSFKIYEGETLGLVGESGCGKSTLGNAILQLDKATAGTIIYKGTDITNLSTKAMRRLRKDIQIIFQDPYASLNPRLTVGQAIMEPMTVHKLYKNKAERKAKVLEILNRVGLSEDYFNRYPHEFSGGQRQRIGIARTIALQPKLIVCDESVSALDISVQAQVLNLLNELKDKFGFTYIFISHDLAVVKYMSDQLIVMNKGEIVEKNDADIVYNNPHQDYTKKLIQAIPKGL</sequence>
<dbReference type="Pfam" id="PF08352">
    <property type="entry name" value="oligo_HPY"/>
    <property type="match status" value="2"/>
</dbReference>
<dbReference type="GO" id="GO:0055085">
    <property type="term" value="P:transmembrane transport"/>
    <property type="evidence" value="ECO:0007669"/>
    <property type="project" value="UniProtKB-ARBA"/>
</dbReference>
<comment type="similarity">
    <text evidence="1">Belongs to the ABC transporter superfamily.</text>
</comment>
<evidence type="ECO:0000259" key="5">
    <source>
        <dbReference type="PROSITE" id="PS50893"/>
    </source>
</evidence>
<dbReference type="InterPro" id="IPR013563">
    <property type="entry name" value="Oligopep_ABC_C"/>
</dbReference>
<dbReference type="SUPFAM" id="SSF52540">
    <property type="entry name" value="P-loop containing nucleoside triphosphate hydrolases"/>
    <property type="match status" value="2"/>
</dbReference>
<name>A0A9X1CA60_9FLAO</name>
<evidence type="ECO:0000313" key="6">
    <source>
        <dbReference type="EMBL" id="MBP1838532.1"/>
    </source>
</evidence>
<dbReference type="GO" id="GO:0016887">
    <property type="term" value="F:ATP hydrolysis activity"/>
    <property type="evidence" value="ECO:0007669"/>
    <property type="project" value="InterPro"/>
</dbReference>
<dbReference type="PROSITE" id="PS50893">
    <property type="entry name" value="ABC_TRANSPORTER_2"/>
    <property type="match status" value="2"/>
</dbReference>
<evidence type="ECO:0000256" key="1">
    <source>
        <dbReference type="ARBA" id="ARBA00005417"/>
    </source>
</evidence>
<evidence type="ECO:0000256" key="4">
    <source>
        <dbReference type="ARBA" id="ARBA00022840"/>
    </source>
</evidence>
<dbReference type="InterPro" id="IPR050319">
    <property type="entry name" value="ABC_transp_ATP-bind"/>
</dbReference>
<evidence type="ECO:0000313" key="9">
    <source>
        <dbReference type="Proteomes" id="UP001231587"/>
    </source>
</evidence>
<dbReference type="EMBL" id="JAUSUU010000004">
    <property type="protein sequence ID" value="MDQ0335032.1"/>
    <property type="molecule type" value="Genomic_DNA"/>
</dbReference>
<dbReference type="PANTHER" id="PTHR43776:SF7">
    <property type="entry name" value="D,D-DIPEPTIDE TRANSPORT ATP-BINDING PROTEIN DDPF-RELATED"/>
    <property type="match status" value="1"/>
</dbReference>
<dbReference type="AlphaFoldDB" id="A0A9X1CA60"/>
<keyword evidence="4 6" id="KW-0067">ATP-binding</keyword>
<protein>
    <submittedName>
        <fullName evidence="6">Peptide/nickel transport system ATP-binding protein</fullName>
    </submittedName>
</protein>
<dbReference type="Proteomes" id="UP001138672">
    <property type="component" value="Unassembled WGS sequence"/>
</dbReference>
<dbReference type="InterPro" id="IPR003439">
    <property type="entry name" value="ABC_transporter-like_ATP-bd"/>
</dbReference>
<dbReference type="RefSeq" id="WP_057782596.1">
    <property type="nucleotide sequence ID" value="NZ_JAGGJQ010000001.1"/>
</dbReference>
<keyword evidence="9" id="KW-1185">Reference proteome</keyword>
<dbReference type="PANTHER" id="PTHR43776">
    <property type="entry name" value="TRANSPORT ATP-BINDING PROTEIN"/>
    <property type="match status" value="1"/>
</dbReference>
<keyword evidence="3" id="KW-0547">Nucleotide-binding</keyword>
<dbReference type="FunFam" id="3.40.50.300:FF:000016">
    <property type="entry name" value="Oligopeptide ABC transporter ATP-binding component"/>
    <property type="match status" value="2"/>
</dbReference>
<evidence type="ECO:0000256" key="3">
    <source>
        <dbReference type="ARBA" id="ARBA00022741"/>
    </source>
</evidence>
<dbReference type="OrthoDB" id="1115710at2"/>
<evidence type="ECO:0000256" key="2">
    <source>
        <dbReference type="ARBA" id="ARBA00022448"/>
    </source>
</evidence>
<dbReference type="SMART" id="SM00382">
    <property type="entry name" value="AAA"/>
    <property type="match status" value="2"/>
</dbReference>
<dbReference type="CDD" id="cd03257">
    <property type="entry name" value="ABC_NikE_OppD_transporters"/>
    <property type="match status" value="2"/>
</dbReference>
<gene>
    <name evidence="6" type="ORF">J2Z56_000428</name>
    <name evidence="7" type="ORF">J2Z57_001478</name>
</gene>
<keyword evidence="2" id="KW-0813">Transport</keyword>
<reference evidence="6" key="1">
    <citation type="submission" date="2021-03" db="EMBL/GenBank/DDBJ databases">
        <title>Genomic Encyclopedia of Type Strains, Phase IV (KMG-IV): sequencing the most valuable type-strain genomes for metagenomic binning, comparative biology and taxonomic classification.</title>
        <authorList>
            <person name="Goeker M."/>
        </authorList>
    </citation>
    <scope>NUCLEOTIDE SEQUENCE</scope>
    <source>
        <strain evidence="6">DSM 15523</strain>
        <strain evidence="7 9">DSM 16476</strain>
    </source>
</reference>